<dbReference type="PIRSF" id="PIRSF015601">
    <property type="entry name" value="MTase_slr0722"/>
    <property type="match status" value="1"/>
</dbReference>
<keyword evidence="14" id="KW-1185">Reference proteome</keyword>
<dbReference type="EMBL" id="JAPFPW010000002">
    <property type="protein sequence ID" value="MCW7752862.1"/>
    <property type="molecule type" value="Genomic_DNA"/>
</dbReference>
<dbReference type="RefSeq" id="WP_265423723.1">
    <property type="nucleotide sequence ID" value="NZ_JAPFPW010000002.1"/>
</dbReference>
<evidence type="ECO:0000313" key="13">
    <source>
        <dbReference type="EMBL" id="MCW7752862.1"/>
    </source>
</evidence>
<reference evidence="13 14" key="1">
    <citation type="submission" date="2022-11" db="EMBL/GenBank/DDBJ databases">
        <title>Desulfobotulus tamanensis H1 sp. nov. - anaerobic, alkaliphilic, sulphate reducing bacterium isolated from terrestrial mud volcano.</title>
        <authorList>
            <person name="Frolova A."/>
            <person name="Merkel A.Y."/>
            <person name="Slobodkin A.I."/>
        </authorList>
    </citation>
    <scope>NUCLEOTIDE SEQUENCE [LARGE SCALE GENOMIC DNA]</scope>
    <source>
        <strain evidence="13 14">H1</strain>
    </source>
</reference>
<keyword evidence="5 10" id="KW-0489">Methyltransferase</keyword>
<dbReference type="Pfam" id="PF20260">
    <property type="entry name" value="PUA_4"/>
    <property type="match status" value="1"/>
</dbReference>
<evidence type="ECO:0000256" key="6">
    <source>
        <dbReference type="ARBA" id="ARBA00022679"/>
    </source>
</evidence>
<accession>A0ABT3N5X7</accession>
<name>A0ABT3N5X7_9BACT</name>
<dbReference type="EC" id="2.1.1.193" evidence="10"/>
<evidence type="ECO:0000256" key="9">
    <source>
        <dbReference type="ARBA" id="ARBA00047944"/>
    </source>
</evidence>
<feature type="domain" description="Ribosomal RNA small subunit methyltransferase E PUA-like" evidence="12">
    <location>
        <begin position="18"/>
        <end position="63"/>
    </location>
</feature>
<keyword evidence="4 10" id="KW-0698">rRNA processing</keyword>
<evidence type="ECO:0000256" key="7">
    <source>
        <dbReference type="ARBA" id="ARBA00022691"/>
    </source>
</evidence>
<evidence type="ECO:0000256" key="1">
    <source>
        <dbReference type="ARBA" id="ARBA00004496"/>
    </source>
</evidence>
<dbReference type="Pfam" id="PF04452">
    <property type="entry name" value="Methyltrans_RNA"/>
    <property type="match status" value="1"/>
</dbReference>
<evidence type="ECO:0000256" key="10">
    <source>
        <dbReference type="PIRNR" id="PIRNR015601"/>
    </source>
</evidence>
<dbReference type="Gene3D" id="3.40.1280.10">
    <property type="match status" value="1"/>
</dbReference>
<dbReference type="InterPro" id="IPR006700">
    <property type="entry name" value="RsmE"/>
</dbReference>
<dbReference type="SUPFAM" id="SSF75217">
    <property type="entry name" value="alpha/beta knot"/>
    <property type="match status" value="1"/>
</dbReference>
<feature type="domain" description="Ribosomal RNA small subunit methyltransferase E methyltransferase" evidence="11">
    <location>
        <begin position="73"/>
        <end position="236"/>
    </location>
</feature>
<sequence>MRRIPFPLLDSSPSTLTITGQNAEHIRKVLRMETGDTLCIFDGKGNEQKAIIERIDSKGVHCTPTGAIRRIPPPPVHLDIAIALLKEKKTDELIRPLTELGAATIRIFVANRSIPVLKKDKVNLRMEKWQKLASESLKQCCGSHIPEILFHDGMAPLLHGDGGEEMRLLFWESTQTSKWPGTESSPHRIRAVFGPEGGLEPAEVQALTNAGYQVLGLGPRILRAPTAILAGTALLQHRYGDLSLPPMDGRWQAPA</sequence>
<comment type="subcellular location">
    <subcellularLocation>
        <location evidence="1 10">Cytoplasm</location>
    </subcellularLocation>
</comment>
<keyword evidence="3 10" id="KW-0963">Cytoplasm</keyword>
<evidence type="ECO:0000256" key="3">
    <source>
        <dbReference type="ARBA" id="ARBA00022490"/>
    </source>
</evidence>
<comment type="caution">
    <text evidence="13">The sequence shown here is derived from an EMBL/GenBank/DDBJ whole genome shotgun (WGS) entry which is preliminary data.</text>
</comment>
<proteinExistence type="inferred from homology"/>
<dbReference type="InterPro" id="IPR046887">
    <property type="entry name" value="RsmE_PUA-like"/>
</dbReference>
<dbReference type="CDD" id="cd18084">
    <property type="entry name" value="RsmE-like"/>
    <property type="match status" value="1"/>
</dbReference>
<organism evidence="13 14">
    <name type="scientific">Desulfobotulus pelophilus</name>
    <dbReference type="NCBI Taxonomy" id="2823377"/>
    <lineage>
        <taxon>Bacteria</taxon>
        <taxon>Pseudomonadati</taxon>
        <taxon>Thermodesulfobacteriota</taxon>
        <taxon>Desulfobacteria</taxon>
        <taxon>Desulfobacterales</taxon>
        <taxon>Desulfobacteraceae</taxon>
        <taxon>Desulfobotulus</taxon>
    </lineage>
</organism>
<evidence type="ECO:0000256" key="5">
    <source>
        <dbReference type="ARBA" id="ARBA00022603"/>
    </source>
</evidence>
<dbReference type="PANTHER" id="PTHR30027:SF3">
    <property type="entry name" value="16S RRNA (URACIL(1498)-N(3))-METHYLTRANSFERASE"/>
    <property type="match status" value="1"/>
</dbReference>
<dbReference type="InterPro" id="IPR046886">
    <property type="entry name" value="RsmE_MTase_dom"/>
</dbReference>
<evidence type="ECO:0000259" key="12">
    <source>
        <dbReference type="Pfam" id="PF20260"/>
    </source>
</evidence>
<evidence type="ECO:0000313" key="14">
    <source>
        <dbReference type="Proteomes" id="UP001209681"/>
    </source>
</evidence>
<evidence type="ECO:0000256" key="8">
    <source>
        <dbReference type="ARBA" id="ARBA00025699"/>
    </source>
</evidence>
<evidence type="ECO:0000256" key="2">
    <source>
        <dbReference type="ARBA" id="ARBA00005528"/>
    </source>
</evidence>
<comment type="function">
    <text evidence="8 10">Specifically methylates the N3 position of the uracil ring of uridine 1498 (m3U1498) in 16S rRNA. Acts on the fully assembled 30S ribosomal subunit.</text>
</comment>
<dbReference type="InterPro" id="IPR029026">
    <property type="entry name" value="tRNA_m1G_MTases_N"/>
</dbReference>
<dbReference type="InterPro" id="IPR015947">
    <property type="entry name" value="PUA-like_sf"/>
</dbReference>
<keyword evidence="6 10" id="KW-0808">Transferase</keyword>
<protein>
    <recommendedName>
        <fullName evidence="10">Ribosomal RNA small subunit methyltransferase E</fullName>
        <ecNumber evidence="10">2.1.1.193</ecNumber>
    </recommendedName>
</protein>
<gene>
    <name evidence="13" type="ORF">OOT00_02570</name>
</gene>
<comment type="catalytic activity">
    <reaction evidence="9 10">
        <text>uridine(1498) in 16S rRNA + S-adenosyl-L-methionine = N(3)-methyluridine(1498) in 16S rRNA + S-adenosyl-L-homocysteine + H(+)</text>
        <dbReference type="Rhea" id="RHEA:42920"/>
        <dbReference type="Rhea" id="RHEA-COMP:10283"/>
        <dbReference type="Rhea" id="RHEA-COMP:10284"/>
        <dbReference type="ChEBI" id="CHEBI:15378"/>
        <dbReference type="ChEBI" id="CHEBI:57856"/>
        <dbReference type="ChEBI" id="CHEBI:59789"/>
        <dbReference type="ChEBI" id="CHEBI:65315"/>
        <dbReference type="ChEBI" id="CHEBI:74502"/>
        <dbReference type="EC" id="2.1.1.193"/>
    </reaction>
</comment>
<comment type="similarity">
    <text evidence="2 10">Belongs to the RNA methyltransferase RsmE family.</text>
</comment>
<keyword evidence="7 10" id="KW-0949">S-adenosyl-L-methionine</keyword>
<evidence type="ECO:0000256" key="4">
    <source>
        <dbReference type="ARBA" id="ARBA00022552"/>
    </source>
</evidence>
<dbReference type="InterPro" id="IPR029028">
    <property type="entry name" value="Alpha/beta_knot_MTases"/>
</dbReference>
<evidence type="ECO:0000259" key="11">
    <source>
        <dbReference type="Pfam" id="PF04452"/>
    </source>
</evidence>
<dbReference type="Proteomes" id="UP001209681">
    <property type="component" value="Unassembled WGS sequence"/>
</dbReference>
<dbReference type="PANTHER" id="PTHR30027">
    <property type="entry name" value="RIBOSOMAL RNA SMALL SUBUNIT METHYLTRANSFERASE E"/>
    <property type="match status" value="1"/>
</dbReference>
<dbReference type="SUPFAM" id="SSF88697">
    <property type="entry name" value="PUA domain-like"/>
    <property type="match status" value="1"/>
</dbReference>
<dbReference type="NCBIfam" id="TIGR00046">
    <property type="entry name" value="RsmE family RNA methyltransferase"/>
    <property type="match status" value="1"/>
</dbReference>